<dbReference type="GO" id="GO:0016020">
    <property type="term" value="C:membrane"/>
    <property type="evidence" value="ECO:0007669"/>
    <property type="project" value="UniProtKB-SubCell"/>
</dbReference>
<dbReference type="PANTHER" id="PTHR31885:SF6">
    <property type="entry name" value="GH04784P"/>
    <property type="match status" value="1"/>
</dbReference>
<keyword evidence="8" id="KW-1185">Reference proteome</keyword>
<dbReference type="GO" id="GO:0016787">
    <property type="term" value="F:hydrolase activity"/>
    <property type="evidence" value="ECO:0007669"/>
    <property type="project" value="TreeGrafter"/>
</dbReference>
<feature type="transmembrane region" description="Helical" evidence="6">
    <location>
        <begin position="129"/>
        <end position="161"/>
    </location>
</feature>
<comment type="similarity">
    <text evidence="2">Belongs to the TMEM86 family.</text>
</comment>
<keyword evidence="5 6" id="KW-0472">Membrane</keyword>
<dbReference type="InterPro" id="IPR012506">
    <property type="entry name" value="TMEM86B-like"/>
</dbReference>
<dbReference type="PANTHER" id="PTHR31885">
    <property type="entry name" value="GH04784P"/>
    <property type="match status" value="1"/>
</dbReference>
<reference evidence="8" key="1">
    <citation type="submission" date="2018-08" db="EMBL/GenBank/DDBJ databases">
        <authorList>
            <person name="Grouzdev D.S."/>
            <person name="Krutkina M.S."/>
        </authorList>
    </citation>
    <scope>NUCLEOTIDE SEQUENCE [LARGE SCALE GENOMIC DNA]</scope>
    <source>
        <strain evidence="8">4-11</strain>
    </source>
</reference>
<protein>
    <submittedName>
        <fullName evidence="7">Lysoplasmalogenase</fullName>
    </submittedName>
</protein>
<evidence type="ECO:0000256" key="4">
    <source>
        <dbReference type="ARBA" id="ARBA00022989"/>
    </source>
</evidence>
<evidence type="ECO:0000313" key="7">
    <source>
        <dbReference type="EMBL" id="RFU96126.1"/>
    </source>
</evidence>
<dbReference type="EMBL" id="QUWK01000001">
    <property type="protein sequence ID" value="RFU96126.1"/>
    <property type="molecule type" value="Genomic_DNA"/>
</dbReference>
<proteinExistence type="inferred from homology"/>
<keyword evidence="4 6" id="KW-1133">Transmembrane helix</keyword>
<dbReference type="RefSeq" id="WP_117328946.1">
    <property type="nucleotide sequence ID" value="NZ_QUWK01000001.1"/>
</dbReference>
<comment type="caution">
    <text evidence="7">The sequence shown here is derived from an EMBL/GenBank/DDBJ whole genome shotgun (WGS) entry which is preliminary data.</text>
</comment>
<evidence type="ECO:0000256" key="5">
    <source>
        <dbReference type="ARBA" id="ARBA00023136"/>
    </source>
</evidence>
<reference evidence="7 8" key="2">
    <citation type="submission" date="2018-09" db="EMBL/GenBank/DDBJ databases">
        <title>Genome of Sphaerochaeta halotolerans strain 4-11.</title>
        <authorList>
            <person name="Nazina T.N."/>
            <person name="Sokolova D.S."/>
        </authorList>
    </citation>
    <scope>NUCLEOTIDE SEQUENCE [LARGE SCALE GENOMIC DNA]</scope>
    <source>
        <strain evidence="7 8">4-11</strain>
    </source>
</reference>
<evidence type="ECO:0000313" key="8">
    <source>
        <dbReference type="Proteomes" id="UP000264002"/>
    </source>
</evidence>
<feature type="transmembrane region" description="Helical" evidence="6">
    <location>
        <begin position="46"/>
        <end position="66"/>
    </location>
</feature>
<keyword evidence="3 6" id="KW-0812">Transmembrane</keyword>
<dbReference type="Proteomes" id="UP000264002">
    <property type="component" value="Unassembled WGS sequence"/>
</dbReference>
<evidence type="ECO:0000256" key="6">
    <source>
        <dbReference type="SAM" id="Phobius"/>
    </source>
</evidence>
<evidence type="ECO:0000256" key="2">
    <source>
        <dbReference type="ARBA" id="ARBA00007375"/>
    </source>
</evidence>
<gene>
    <name evidence="7" type="ORF">DYP60_00710</name>
</gene>
<feature type="transmembrane region" description="Helical" evidence="6">
    <location>
        <begin position="99"/>
        <end position="117"/>
    </location>
</feature>
<name>A0A372MLD7_9SPIR</name>
<dbReference type="OrthoDB" id="10008276at2"/>
<comment type="subcellular location">
    <subcellularLocation>
        <location evidence="1">Membrane</location>
        <topology evidence="1">Multi-pass membrane protein</topology>
    </subcellularLocation>
</comment>
<sequence>MNTILLLYLSISFAHLSFRSEGYQTLGDLTKILLMPILIVYVMQQGSYPLIVAALLFATLGDALLTKGYQGSYFLWGMGSFAICHIFYSIHVLSLGVDWILTAIAFAGLLIPYGLLYRLLGKQKGSAKYLVYAALLCILASLLTGLASLLCIIGVLLFILSDTMIGLNSLSMKQVSNTSEMGSYILAQLFLILGLTTL</sequence>
<dbReference type="AlphaFoldDB" id="A0A372MLD7"/>
<organism evidence="7 8">
    <name type="scientific">Sphaerochaeta halotolerans</name>
    <dbReference type="NCBI Taxonomy" id="2293840"/>
    <lineage>
        <taxon>Bacteria</taxon>
        <taxon>Pseudomonadati</taxon>
        <taxon>Spirochaetota</taxon>
        <taxon>Spirochaetia</taxon>
        <taxon>Spirochaetales</taxon>
        <taxon>Sphaerochaetaceae</taxon>
        <taxon>Sphaerochaeta</taxon>
    </lineage>
</organism>
<dbReference type="Pfam" id="PF07947">
    <property type="entry name" value="YhhN"/>
    <property type="match status" value="1"/>
</dbReference>
<evidence type="ECO:0000256" key="3">
    <source>
        <dbReference type="ARBA" id="ARBA00022692"/>
    </source>
</evidence>
<accession>A0A372MLD7</accession>
<evidence type="ECO:0000256" key="1">
    <source>
        <dbReference type="ARBA" id="ARBA00004141"/>
    </source>
</evidence>
<feature type="transmembrane region" description="Helical" evidence="6">
    <location>
        <begin position="73"/>
        <end position="93"/>
    </location>
</feature>